<keyword evidence="7" id="KW-1185">Reference proteome</keyword>
<sequence>RIATTRPGSIAGTLAYLSPEQARSEEVDSRTDIYSLGVVLYQMATGHPTFRAETSEELIGAILHQTPVKPSVLNPPVPASLERIILKALEKEPTARYQSVADLLEDLEKITASRSLAVLPFANLSGDPEQEYFADGMTEALHTELGKISALRVISRQSMLRYEGTKKSVPQIARELMVDAVVEGSVLRVGDRVRVSVQLIEAAPEGHLWANSYDREVRDVLTLHGEMARTVAREIKVTLTPEEASRLAGARAVNPAVNEAYFRGRYFLNRRTKENLDRALADFLQAIELDPAFAPAYASLSEVYFSLVMYDFAHSKELLAKSRAASLQALELDDSLSAAHYTLAMNRLATSWDWLGAEVEARRAIEVNPSNASAHWWYSDLLVFQGRMTEADAEIQRAQELNPFSVEIYVAATAHLYFERRYDEFIERCQEWVQRDPSLEWNCHHGVGAAYVQMGKHEQAIAELRGALKSSTIYAHTATELANALAVAGNREEAMKLLDTVEYVPWKTIGAALVYAGLGEKDEAFRSLEKAIELRAPFVIVLKVDPRFDSLREDPRFQNLLRRMNLAP</sequence>
<dbReference type="PANTHER" id="PTHR43289:SF6">
    <property type="entry name" value="SERINE_THREONINE-PROTEIN KINASE NEKL-3"/>
    <property type="match status" value="1"/>
</dbReference>
<dbReference type="SUPFAM" id="SSF48452">
    <property type="entry name" value="TPR-like"/>
    <property type="match status" value="2"/>
</dbReference>
<evidence type="ECO:0000256" key="2">
    <source>
        <dbReference type="ARBA" id="ARBA00022741"/>
    </source>
</evidence>
<name>A0A7V8NTR4_9BACT</name>
<dbReference type="InterPro" id="IPR011009">
    <property type="entry name" value="Kinase-like_dom_sf"/>
</dbReference>
<reference evidence="6" key="1">
    <citation type="submission" date="2020-06" db="EMBL/GenBank/DDBJ databases">
        <title>Legume-microbial interactions unlock mineral nutrients during tropical forest succession.</title>
        <authorList>
            <person name="Epihov D.Z."/>
        </authorList>
    </citation>
    <scope>NUCLEOTIDE SEQUENCE [LARGE SCALE GENOMIC DNA]</scope>
    <source>
        <strain evidence="6">Pan2503</strain>
    </source>
</reference>
<dbReference type="Gene3D" id="1.25.40.10">
    <property type="entry name" value="Tetratricopeptide repeat domain"/>
    <property type="match status" value="3"/>
</dbReference>
<evidence type="ECO:0000256" key="4">
    <source>
        <dbReference type="ARBA" id="ARBA00022840"/>
    </source>
</evidence>
<proteinExistence type="predicted"/>
<dbReference type="InterPro" id="IPR000719">
    <property type="entry name" value="Prot_kinase_dom"/>
</dbReference>
<keyword evidence="4" id="KW-0067">ATP-binding</keyword>
<protein>
    <submittedName>
        <fullName evidence="6">Protein kinase</fullName>
    </submittedName>
</protein>
<dbReference type="Pfam" id="PF00069">
    <property type="entry name" value="Pkinase"/>
    <property type="match status" value="1"/>
</dbReference>
<feature type="non-terminal residue" evidence="6">
    <location>
        <position position="1"/>
    </location>
</feature>
<accession>A0A7V8NTR4</accession>
<dbReference type="InterPro" id="IPR011990">
    <property type="entry name" value="TPR-like_helical_dom_sf"/>
</dbReference>
<dbReference type="EMBL" id="JACDQQ010001838">
    <property type="protein sequence ID" value="MBA0087115.1"/>
    <property type="molecule type" value="Genomic_DNA"/>
</dbReference>
<feature type="domain" description="Protein kinase" evidence="5">
    <location>
        <begin position="1"/>
        <end position="110"/>
    </location>
</feature>
<dbReference type="GO" id="GO:0004674">
    <property type="term" value="F:protein serine/threonine kinase activity"/>
    <property type="evidence" value="ECO:0007669"/>
    <property type="project" value="TreeGrafter"/>
</dbReference>
<keyword evidence="1" id="KW-0808">Transferase</keyword>
<dbReference type="Gene3D" id="1.10.510.10">
    <property type="entry name" value="Transferase(Phosphotransferase) domain 1"/>
    <property type="match status" value="1"/>
</dbReference>
<organism evidence="6 7">
    <name type="scientific">Candidatus Acidiferrum panamense</name>
    <dbReference type="NCBI Taxonomy" id="2741543"/>
    <lineage>
        <taxon>Bacteria</taxon>
        <taxon>Pseudomonadati</taxon>
        <taxon>Acidobacteriota</taxon>
        <taxon>Terriglobia</taxon>
        <taxon>Candidatus Acidiferrales</taxon>
        <taxon>Candidatus Acidiferrum</taxon>
    </lineage>
</organism>
<comment type="caution">
    <text evidence="6">The sequence shown here is derived from an EMBL/GenBank/DDBJ whole genome shotgun (WGS) entry which is preliminary data.</text>
</comment>
<gene>
    <name evidence="6" type="ORF">HRJ53_19195</name>
</gene>
<evidence type="ECO:0000256" key="3">
    <source>
        <dbReference type="ARBA" id="ARBA00022777"/>
    </source>
</evidence>
<keyword evidence="2" id="KW-0547">Nucleotide-binding</keyword>
<dbReference type="GO" id="GO:0005524">
    <property type="term" value="F:ATP binding"/>
    <property type="evidence" value="ECO:0007669"/>
    <property type="project" value="UniProtKB-KW"/>
</dbReference>
<dbReference type="Gene3D" id="3.40.50.10610">
    <property type="entry name" value="ABC-type transport auxiliary lipoprotein component"/>
    <property type="match status" value="1"/>
</dbReference>
<evidence type="ECO:0000259" key="5">
    <source>
        <dbReference type="PROSITE" id="PS50011"/>
    </source>
</evidence>
<dbReference type="AlphaFoldDB" id="A0A7V8NTR4"/>
<dbReference type="Pfam" id="PF13181">
    <property type="entry name" value="TPR_8"/>
    <property type="match status" value="2"/>
</dbReference>
<dbReference type="InterPro" id="IPR019734">
    <property type="entry name" value="TPR_rpt"/>
</dbReference>
<evidence type="ECO:0000313" key="7">
    <source>
        <dbReference type="Proteomes" id="UP000567293"/>
    </source>
</evidence>
<dbReference type="PROSITE" id="PS50011">
    <property type="entry name" value="PROTEIN_KINASE_DOM"/>
    <property type="match status" value="1"/>
</dbReference>
<evidence type="ECO:0000313" key="6">
    <source>
        <dbReference type="EMBL" id="MBA0087115.1"/>
    </source>
</evidence>
<dbReference type="Proteomes" id="UP000567293">
    <property type="component" value="Unassembled WGS sequence"/>
</dbReference>
<dbReference type="SUPFAM" id="SSF56112">
    <property type="entry name" value="Protein kinase-like (PK-like)"/>
    <property type="match status" value="1"/>
</dbReference>
<dbReference type="PANTHER" id="PTHR43289">
    <property type="entry name" value="MITOGEN-ACTIVATED PROTEIN KINASE KINASE KINASE 20-RELATED"/>
    <property type="match status" value="1"/>
</dbReference>
<dbReference type="NCBIfam" id="NF047558">
    <property type="entry name" value="TPR_END_plus"/>
    <property type="match status" value="1"/>
</dbReference>
<keyword evidence="3 6" id="KW-0418">Kinase</keyword>
<evidence type="ECO:0000256" key="1">
    <source>
        <dbReference type="ARBA" id="ARBA00022679"/>
    </source>
</evidence>